<evidence type="ECO:0000256" key="3">
    <source>
        <dbReference type="ARBA" id="ARBA00011984"/>
    </source>
</evidence>
<comment type="caution">
    <text evidence="19">The sequence shown here is derived from an EMBL/GenBank/DDBJ whole genome shotgun (WGS) entry which is preliminary data.</text>
</comment>
<evidence type="ECO:0000256" key="14">
    <source>
        <dbReference type="ARBA" id="ARBA00023289"/>
    </source>
</evidence>
<protein>
    <recommendedName>
        <fullName evidence="18">Ras-related protein Rab-36</fullName>
        <ecNumber evidence="3">3.6.5.2</ecNumber>
    </recommendedName>
</protein>
<keyword evidence="7" id="KW-0378">Hydrolase</keyword>
<keyword evidence="6" id="KW-0547">Nucleotide-binding</keyword>
<evidence type="ECO:0000256" key="9">
    <source>
        <dbReference type="ARBA" id="ARBA00022927"/>
    </source>
</evidence>
<comment type="function">
    <text evidence="17">The small GTPases Rab are key regulators of intracellular membrane trafficking, from the formation of transport vesicles to their fusion with membranes. Rabs cycle between an inactive GDP-bound form and an active GTP-bound form that is able to recruit to membranes different sets of downstream effectors directly responsible for vesicle formation, movement, tethering and fusion.</text>
</comment>
<dbReference type="Gene3D" id="3.40.50.300">
    <property type="entry name" value="P-loop containing nucleotide triphosphate hydrolases"/>
    <property type="match status" value="1"/>
</dbReference>
<keyword evidence="13" id="KW-0449">Lipoprotein</keyword>
<dbReference type="InterPro" id="IPR005225">
    <property type="entry name" value="Small_GTP-bd"/>
</dbReference>
<proteinExistence type="inferred from homology"/>
<dbReference type="EC" id="3.6.5.2" evidence="3"/>
<evidence type="ECO:0000256" key="8">
    <source>
        <dbReference type="ARBA" id="ARBA00022842"/>
    </source>
</evidence>
<dbReference type="GO" id="GO:0003925">
    <property type="term" value="F:G protein activity"/>
    <property type="evidence" value="ECO:0007669"/>
    <property type="project" value="UniProtKB-EC"/>
</dbReference>
<reference evidence="19" key="1">
    <citation type="journal article" date="2023" name="Mol. Biol. Evol.">
        <title>Third-Generation Sequencing Reveals the Adaptive Role of the Epigenome in Three Deep-Sea Polychaetes.</title>
        <authorList>
            <person name="Perez M."/>
            <person name="Aroh O."/>
            <person name="Sun Y."/>
            <person name="Lan Y."/>
            <person name="Juniper S.K."/>
            <person name="Young C.R."/>
            <person name="Angers B."/>
            <person name="Qian P.Y."/>
        </authorList>
    </citation>
    <scope>NUCLEOTIDE SEQUENCE</scope>
    <source>
        <strain evidence="19">P08H-3</strain>
    </source>
</reference>
<keyword evidence="8" id="KW-0460">Magnesium</keyword>
<comment type="similarity">
    <text evidence="2">Belongs to the small GTPase superfamily. Rab family.</text>
</comment>
<dbReference type="Pfam" id="PF00071">
    <property type="entry name" value="Ras"/>
    <property type="match status" value="1"/>
</dbReference>
<keyword evidence="9" id="KW-0653">Protein transport</keyword>
<dbReference type="GO" id="GO:0015031">
    <property type="term" value="P:protein transport"/>
    <property type="evidence" value="ECO:0007669"/>
    <property type="project" value="UniProtKB-KW"/>
</dbReference>
<evidence type="ECO:0000256" key="12">
    <source>
        <dbReference type="ARBA" id="ARBA00023136"/>
    </source>
</evidence>
<dbReference type="EMBL" id="JAODUP010000288">
    <property type="protein sequence ID" value="KAK2153719.1"/>
    <property type="molecule type" value="Genomic_DNA"/>
</dbReference>
<evidence type="ECO:0000256" key="10">
    <source>
        <dbReference type="ARBA" id="ARBA00023034"/>
    </source>
</evidence>
<evidence type="ECO:0000313" key="19">
    <source>
        <dbReference type="EMBL" id="KAK2153719.1"/>
    </source>
</evidence>
<dbReference type="PANTHER" id="PTHR47977">
    <property type="entry name" value="RAS-RELATED PROTEIN RAB"/>
    <property type="match status" value="1"/>
</dbReference>
<evidence type="ECO:0000256" key="6">
    <source>
        <dbReference type="ARBA" id="ARBA00022741"/>
    </source>
</evidence>
<dbReference type="SMART" id="SM00173">
    <property type="entry name" value="RAS"/>
    <property type="match status" value="1"/>
</dbReference>
<dbReference type="InterPro" id="IPR050227">
    <property type="entry name" value="Rab"/>
</dbReference>
<gene>
    <name evidence="19" type="ORF">LSH36_288g02047</name>
</gene>
<dbReference type="PROSITE" id="PS51419">
    <property type="entry name" value="RAB"/>
    <property type="match status" value="1"/>
</dbReference>
<comment type="subcellular location">
    <subcellularLocation>
        <location evidence="15">Golgi apparatus membrane</location>
        <topology evidence="15">Lipid-anchor</topology>
    </subcellularLocation>
</comment>
<organism evidence="19 20">
    <name type="scientific">Paralvinella palmiformis</name>
    <dbReference type="NCBI Taxonomy" id="53620"/>
    <lineage>
        <taxon>Eukaryota</taxon>
        <taxon>Metazoa</taxon>
        <taxon>Spiralia</taxon>
        <taxon>Lophotrochozoa</taxon>
        <taxon>Annelida</taxon>
        <taxon>Polychaeta</taxon>
        <taxon>Sedentaria</taxon>
        <taxon>Canalipalpata</taxon>
        <taxon>Terebellida</taxon>
        <taxon>Terebelliformia</taxon>
        <taxon>Alvinellidae</taxon>
        <taxon>Paralvinella</taxon>
    </lineage>
</organism>
<dbReference type="PRINTS" id="PR00449">
    <property type="entry name" value="RASTRNSFRMNG"/>
</dbReference>
<dbReference type="SMART" id="SM00176">
    <property type="entry name" value="RAN"/>
    <property type="match status" value="1"/>
</dbReference>
<evidence type="ECO:0000256" key="13">
    <source>
        <dbReference type="ARBA" id="ARBA00023288"/>
    </source>
</evidence>
<keyword evidence="10" id="KW-0333">Golgi apparatus</keyword>
<evidence type="ECO:0000256" key="7">
    <source>
        <dbReference type="ARBA" id="ARBA00022801"/>
    </source>
</evidence>
<keyword evidence="11" id="KW-0342">GTP-binding</keyword>
<dbReference type="SMART" id="SM00175">
    <property type="entry name" value="RAB"/>
    <property type="match status" value="1"/>
</dbReference>
<accession>A0AAD9JIP4</accession>
<comment type="catalytic activity">
    <reaction evidence="16">
        <text>GTP + H2O = GDP + phosphate + H(+)</text>
        <dbReference type="Rhea" id="RHEA:19669"/>
        <dbReference type="ChEBI" id="CHEBI:15377"/>
        <dbReference type="ChEBI" id="CHEBI:15378"/>
        <dbReference type="ChEBI" id="CHEBI:37565"/>
        <dbReference type="ChEBI" id="CHEBI:43474"/>
        <dbReference type="ChEBI" id="CHEBI:58189"/>
        <dbReference type="EC" id="3.6.5.2"/>
    </reaction>
    <physiologicalReaction direction="left-to-right" evidence="16">
        <dbReference type="Rhea" id="RHEA:19670"/>
    </physiologicalReaction>
</comment>
<keyword evidence="4" id="KW-0813">Transport</keyword>
<evidence type="ECO:0000256" key="15">
    <source>
        <dbReference type="ARBA" id="ARBA00037794"/>
    </source>
</evidence>
<dbReference type="FunFam" id="3.40.50.300:FF:000707">
    <property type="entry name" value="RAB36, member RAS oncogene family"/>
    <property type="match status" value="1"/>
</dbReference>
<evidence type="ECO:0000256" key="2">
    <source>
        <dbReference type="ARBA" id="ARBA00006270"/>
    </source>
</evidence>
<evidence type="ECO:0000256" key="18">
    <source>
        <dbReference type="ARBA" id="ARBA00067830"/>
    </source>
</evidence>
<evidence type="ECO:0000256" key="11">
    <source>
        <dbReference type="ARBA" id="ARBA00023134"/>
    </source>
</evidence>
<name>A0AAD9JIP4_9ANNE</name>
<keyword evidence="12" id="KW-0472">Membrane</keyword>
<evidence type="ECO:0000256" key="1">
    <source>
        <dbReference type="ARBA" id="ARBA00001946"/>
    </source>
</evidence>
<evidence type="ECO:0000256" key="16">
    <source>
        <dbReference type="ARBA" id="ARBA00047660"/>
    </source>
</evidence>
<dbReference type="NCBIfam" id="TIGR00231">
    <property type="entry name" value="small_GTP"/>
    <property type="match status" value="1"/>
</dbReference>
<dbReference type="SMART" id="SM00174">
    <property type="entry name" value="RHO"/>
    <property type="match status" value="1"/>
</dbReference>
<dbReference type="GO" id="GO:0046872">
    <property type="term" value="F:metal ion binding"/>
    <property type="evidence" value="ECO:0007669"/>
    <property type="project" value="UniProtKB-KW"/>
</dbReference>
<dbReference type="SUPFAM" id="SSF52540">
    <property type="entry name" value="P-loop containing nucleoside triphosphate hydrolases"/>
    <property type="match status" value="1"/>
</dbReference>
<evidence type="ECO:0000256" key="17">
    <source>
        <dbReference type="ARBA" id="ARBA00058763"/>
    </source>
</evidence>
<keyword evidence="20" id="KW-1185">Reference proteome</keyword>
<evidence type="ECO:0000256" key="4">
    <source>
        <dbReference type="ARBA" id="ARBA00022448"/>
    </source>
</evidence>
<comment type="cofactor">
    <cofactor evidence="1">
        <name>Mg(2+)</name>
        <dbReference type="ChEBI" id="CHEBI:18420"/>
    </cofactor>
</comment>
<keyword evidence="14" id="KW-0636">Prenylation</keyword>
<dbReference type="PROSITE" id="PS51421">
    <property type="entry name" value="RAS"/>
    <property type="match status" value="1"/>
</dbReference>
<dbReference type="GO" id="GO:0005525">
    <property type="term" value="F:GTP binding"/>
    <property type="evidence" value="ECO:0007669"/>
    <property type="project" value="UniProtKB-KW"/>
</dbReference>
<dbReference type="AlphaFoldDB" id="A0AAD9JIP4"/>
<sequence>MRYSDILIMPYENNLERNSVLSASVAKDRIITKFPQVNPLPLYNSIRTLYFSYRLKICKAVLVGDVAVGKSCLVNRFCHDVFNRDYKATIGVDFEVEKFSILSIPFNLQIWDTAGQERFKCIAASYYRGSNVVIVVFDMSDISSLTGVTQWKEDACQNASDPLVFLVGTKKDLLTDTSYGTVEKEAIAIAHEINAEFWAVSSKTGENVKEFFFRVVALTFDDAIQREAESMKTRAKQIGNDFIRIERKQDLYDKKESGFSKCC</sequence>
<keyword evidence="5" id="KW-0479">Metal-binding</keyword>
<dbReference type="InterPro" id="IPR001806">
    <property type="entry name" value="Small_GTPase"/>
</dbReference>
<evidence type="ECO:0000313" key="20">
    <source>
        <dbReference type="Proteomes" id="UP001208570"/>
    </source>
</evidence>
<dbReference type="InterPro" id="IPR027417">
    <property type="entry name" value="P-loop_NTPase"/>
</dbReference>
<dbReference type="Proteomes" id="UP001208570">
    <property type="component" value="Unassembled WGS sequence"/>
</dbReference>
<evidence type="ECO:0000256" key="5">
    <source>
        <dbReference type="ARBA" id="ARBA00022723"/>
    </source>
</evidence>
<dbReference type="GO" id="GO:0000139">
    <property type="term" value="C:Golgi membrane"/>
    <property type="evidence" value="ECO:0007669"/>
    <property type="project" value="UniProtKB-SubCell"/>
</dbReference>